<dbReference type="Pfam" id="PF07690">
    <property type="entry name" value="MFS_1"/>
    <property type="match status" value="1"/>
</dbReference>
<dbReference type="InterPro" id="IPR011701">
    <property type="entry name" value="MFS"/>
</dbReference>
<feature type="transmembrane region" description="Helical" evidence="1">
    <location>
        <begin position="435"/>
        <end position="457"/>
    </location>
</feature>
<feature type="transmembrane region" description="Helical" evidence="1">
    <location>
        <begin position="112"/>
        <end position="135"/>
    </location>
</feature>
<evidence type="ECO:0000256" key="1">
    <source>
        <dbReference type="SAM" id="Phobius"/>
    </source>
</evidence>
<dbReference type="PANTHER" id="PTHR20765">
    <property type="entry name" value="SOLUTE CARRIER FAMILY 43 MEMBER 3-RELATED"/>
    <property type="match status" value="1"/>
</dbReference>
<feature type="transmembrane region" description="Helical" evidence="1">
    <location>
        <begin position="168"/>
        <end position="190"/>
    </location>
</feature>
<name>A0A0H3YFC8_SCHMD</name>
<dbReference type="InterPro" id="IPR027197">
    <property type="entry name" value="SLC43A3"/>
</dbReference>
<dbReference type="AlphaFoldDB" id="A0A0H3YFC8"/>
<protein>
    <submittedName>
        <fullName evidence="2">Slc43a-3</fullName>
    </submittedName>
</protein>
<proteinExistence type="evidence at transcript level"/>
<reference evidence="2" key="1">
    <citation type="journal article" date="2015" name="Elife">
        <title>Stem cells and fluid flow drive cyst formation in an invertebrate excretory organ.</title>
        <authorList>
            <person name="Thi-Kim Vu H."/>
            <person name="Rink J.C."/>
            <person name="McKinney S.A."/>
            <person name="McClain M."/>
            <person name="Lakshmanaperumal N."/>
            <person name="Alexander R."/>
            <person name="Sanchez Alvarado A."/>
        </authorList>
    </citation>
    <scope>NUCLEOTIDE SEQUENCE</scope>
</reference>
<feature type="transmembrane region" description="Helical" evidence="1">
    <location>
        <begin position="20"/>
        <end position="40"/>
    </location>
</feature>
<accession>A0A0H3YFC8</accession>
<dbReference type="Gene3D" id="1.20.1250.20">
    <property type="entry name" value="MFS general substrate transporter like domains"/>
    <property type="match status" value="1"/>
</dbReference>
<feature type="transmembrane region" description="Helical" evidence="1">
    <location>
        <begin position="318"/>
        <end position="342"/>
    </location>
</feature>
<keyword evidence="1" id="KW-0472">Membrane</keyword>
<feature type="transmembrane region" description="Helical" evidence="1">
    <location>
        <begin position="408"/>
        <end position="429"/>
    </location>
</feature>
<evidence type="ECO:0000313" key="2">
    <source>
        <dbReference type="EMBL" id="AKN21685.1"/>
    </source>
</evidence>
<feature type="transmembrane region" description="Helical" evidence="1">
    <location>
        <begin position="142"/>
        <end position="162"/>
    </location>
</feature>
<organism evidence="2">
    <name type="scientific">Schmidtea mediterranea</name>
    <name type="common">Freshwater planarian flatworm</name>
    <dbReference type="NCBI Taxonomy" id="79327"/>
    <lineage>
        <taxon>Eukaryota</taxon>
        <taxon>Metazoa</taxon>
        <taxon>Spiralia</taxon>
        <taxon>Lophotrochozoa</taxon>
        <taxon>Platyhelminthes</taxon>
        <taxon>Rhabditophora</taxon>
        <taxon>Seriata</taxon>
        <taxon>Tricladida</taxon>
        <taxon>Continenticola</taxon>
        <taxon>Geoplanoidea</taxon>
        <taxon>Dugesiidae</taxon>
        <taxon>Schmidtea</taxon>
    </lineage>
</organism>
<feature type="transmembrane region" description="Helical" evidence="1">
    <location>
        <begin position="52"/>
        <end position="72"/>
    </location>
</feature>
<dbReference type="PANTHER" id="PTHR20765:SF1">
    <property type="entry name" value="EQUILIBRATIVE NUCLEOBASE TRANSPORTER 1"/>
    <property type="match status" value="1"/>
</dbReference>
<feature type="transmembrane region" description="Helical" evidence="1">
    <location>
        <begin position="496"/>
        <end position="517"/>
    </location>
</feature>
<feature type="transmembrane region" description="Helical" evidence="1">
    <location>
        <begin position="464"/>
        <end position="484"/>
    </location>
</feature>
<dbReference type="SUPFAM" id="SSF103473">
    <property type="entry name" value="MFS general substrate transporter"/>
    <property type="match status" value="1"/>
</dbReference>
<feature type="transmembrane region" description="Helical" evidence="1">
    <location>
        <begin position="233"/>
        <end position="253"/>
    </location>
</feature>
<gene>
    <name evidence="2" type="primary">slc43a-3</name>
</gene>
<sequence length="519" mass="59188">MLGIINMMAFVWAKELKIRFLALVITIKNFILILYIPQMWHGKMVPNFNFKYLTLFFGWVEMVCFSGVMYGLNSLFETLAKENLFVQLCNSSSGQINESSNETLFCSTQNTYFSYIMITMMTSQCVLALPIGYLFDKFGSRISKLFVSIVFLVACILFAISFKVTSYFVFPAAFLFGISSQTLLFCNLALGKIFPKHQNLIVSVFSGSFDTSSVMLTFFTLTFLLGVGLMTSFITLGIFGFCIMLINGIFLMAKANVQNNANQRLNNGERAENLLIQEETKDLEDGVIEDKELDLMNKLEALTNRMYPDLRSIVFSKYYLFQLGSFTILYFRFTFFLIQLNLQLHYNFPQQRGLVNNLLSRTNYFFLCGILISPIAGIIVDLSKKSFLKKLPNSINEVLLYKRTMKSFVTSQLICCVCNLIVSITVIIPNVALVHVTYLCVTITRAFLFSLNSAYLLQAFPGRFFGQIMGIIVLVAGLMSFIQYAILFNDLYRLNIINFILIGFSCLNFIHPLYLILIK</sequence>
<dbReference type="EMBL" id="KT163735">
    <property type="protein sequence ID" value="AKN21685.1"/>
    <property type="molecule type" value="mRNA"/>
</dbReference>
<dbReference type="GO" id="GO:0022857">
    <property type="term" value="F:transmembrane transporter activity"/>
    <property type="evidence" value="ECO:0007669"/>
    <property type="project" value="InterPro"/>
</dbReference>
<dbReference type="InterPro" id="IPR036259">
    <property type="entry name" value="MFS_trans_sf"/>
</dbReference>
<keyword evidence="1" id="KW-0812">Transmembrane</keyword>
<feature type="transmembrane region" description="Helical" evidence="1">
    <location>
        <begin position="362"/>
        <end position="382"/>
    </location>
</feature>
<keyword evidence="1" id="KW-1133">Transmembrane helix</keyword>